<evidence type="ECO:0000313" key="6">
    <source>
        <dbReference type="Proteomes" id="UP001370490"/>
    </source>
</evidence>
<gene>
    <name evidence="5" type="ORF">RJ641_010229</name>
</gene>
<dbReference type="Pfam" id="PF05911">
    <property type="entry name" value="FPP"/>
    <property type="match status" value="1"/>
</dbReference>
<dbReference type="Proteomes" id="UP001370490">
    <property type="component" value="Unassembled WGS sequence"/>
</dbReference>
<keyword evidence="2 3" id="KW-0175">Coiled coil</keyword>
<evidence type="ECO:0000313" key="5">
    <source>
        <dbReference type="EMBL" id="KAK6924029.1"/>
    </source>
</evidence>
<feature type="region of interest" description="Disordered" evidence="4">
    <location>
        <begin position="995"/>
        <end position="1020"/>
    </location>
</feature>
<feature type="coiled-coil region" evidence="3">
    <location>
        <begin position="331"/>
        <end position="358"/>
    </location>
</feature>
<proteinExistence type="inferred from homology"/>
<dbReference type="EMBL" id="JBAMMX010000017">
    <property type="protein sequence ID" value="KAK6924029.1"/>
    <property type="molecule type" value="Genomic_DNA"/>
</dbReference>
<dbReference type="SUPFAM" id="SSF57997">
    <property type="entry name" value="Tropomyosin"/>
    <property type="match status" value="1"/>
</dbReference>
<reference evidence="5 6" key="1">
    <citation type="submission" date="2023-12" db="EMBL/GenBank/DDBJ databases">
        <title>A high-quality genome assembly for Dillenia turbinata (Dilleniales).</title>
        <authorList>
            <person name="Chanderbali A."/>
        </authorList>
    </citation>
    <scope>NUCLEOTIDE SEQUENCE [LARGE SCALE GENOMIC DNA]</scope>
    <source>
        <strain evidence="5">LSX21</strain>
        <tissue evidence="5">Leaf</tissue>
    </source>
</reference>
<comment type="similarity">
    <text evidence="1">Belongs to the FPP family.</text>
</comment>
<feature type="compositionally biased region" description="Polar residues" evidence="4">
    <location>
        <begin position="998"/>
        <end position="1020"/>
    </location>
</feature>
<evidence type="ECO:0000256" key="4">
    <source>
        <dbReference type="SAM" id="MobiDB-lite"/>
    </source>
</evidence>
<accession>A0AAN8Z2G8</accession>
<dbReference type="AlphaFoldDB" id="A0AAN8Z2G8"/>
<feature type="coiled-coil region" evidence="3">
    <location>
        <begin position="741"/>
        <end position="880"/>
    </location>
</feature>
<protein>
    <submittedName>
        <fullName evidence="5">Filament-like plant protein</fullName>
    </submittedName>
</protein>
<feature type="coiled-coil region" evidence="3">
    <location>
        <begin position="177"/>
        <end position="239"/>
    </location>
</feature>
<dbReference type="PANTHER" id="PTHR31580:SF22">
    <property type="entry name" value="FILAMENT-LIKE PLANT PROTEIN 7"/>
    <property type="match status" value="1"/>
</dbReference>
<evidence type="ECO:0000256" key="2">
    <source>
        <dbReference type="ARBA" id="ARBA00023054"/>
    </source>
</evidence>
<comment type="caution">
    <text evidence="5">The sequence shown here is derived from an EMBL/GenBank/DDBJ whole genome shotgun (WGS) entry which is preliminary data.</text>
</comment>
<dbReference type="PANTHER" id="PTHR31580">
    <property type="entry name" value="FILAMENT-LIKE PLANT PROTEIN 4"/>
    <property type="match status" value="1"/>
</dbReference>
<name>A0AAN8Z2G8_9MAGN</name>
<keyword evidence="6" id="KW-1185">Reference proteome</keyword>
<organism evidence="5 6">
    <name type="scientific">Dillenia turbinata</name>
    <dbReference type="NCBI Taxonomy" id="194707"/>
    <lineage>
        <taxon>Eukaryota</taxon>
        <taxon>Viridiplantae</taxon>
        <taxon>Streptophyta</taxon>
        <taxon>Embryophyta</taxon>
        <taxon>Tracheophyta</taxon>
        <taxon>Spermatophyta</taxon>
        <taxon>Magnoliopsida</taxon>
        <taxon>eudicotyledons</taxon>
        <taxon>Gunneridae</taxon>
        <taxon>Pentapetalae</taxon>
        <taxon>Dilleniales</taxon>
        <taxon>Dilleniaceae</taxon>
        <taxon>Dillenia</taxon>
    </lineage>
</organism>
<dbReference type="InterPro" id="IPR008587">
    <property type="entry name" value="FPP_plant"/>
</dbReference>
<sequence length="1076" mass="120673">MEQMDQKTWLWREKSSENIIVNFAATAADKLNSNPSIKGKDKEGIKADPMTDLNYLKEKLSSVIAECNTKNDLVEKHAEMVQEAIAGWEKAEVEAISLKQELDKALQQRLSGEGRLAQLDSALKECMQHLRFVREEQEQRIRDAVMKASREFDKTQLILEEKLADSNRKLAQLGCENSHLSKALKVKEKLIEDLNDQRTQSEADFKALAGRLEYTEKDNASLKYEIRVLEKELEIRNEEREFNRRTAEASHKQHLESVKRIAKLESECQKLRILVRKRLPGPAAVAKMKNEVDIWGRDPSEMRRRRQSHSYSGSMAEFAADDAVDSPNKRISFLTEQLHTMEEENKTLRDILSKKNNELQFSRVMHARTASKLSQAELQLDKEQTRRGSLCSVDQLSEIGSDDKVSCSESWASALISELEHFKSGKLVGTQSDKTVVNSDINLMNDFVEMEKLAIVSVDEPPESPAVSLVENGETVGSLEPELGENSSETTAKEMISAPNYGSGFEVSNGGSQSKGISSNKFPSWIEEILRLISEQSRATKSKPEELIEEVRKALPQRSSNWDEFSREKNVPSLADSSNGLVGINIMSMEKGNQQLQSNLGKSICKVIELIEGINPTTADYATQDTFSGKDGSLFPYKSSETSTGYMVRVFQWKISELSVIMKQFTCTCNDLINGKADMEKFAQEVASALEWILNHCFSLQDVSSMKDAIKKHFEWDDTRSEGEMEVGVISQFSNGYNNHLFQMEDLHGNLREEIKKLKDELANVESVKKGLEERLLSVIDKTNLLTVQLGESEQKNANLNTEIETLKGSKRMVEDQIKELKVVNEDLRTQLKTARVELNEAQLDLSNLEEELDNKTSCCEELEATCLELQLQLESVKKESVPNQEEQQLQTEMEITAASEKLAECQATILNLGKQLKALASPRDAALFDEVIANPNDTTATITVANTTSSPATTISAASPKHKLTNQRFSLLDQMIAEDETRGEVLKSLKEREMSMHTEQPTTSLDGNSKSSVGVNGAQDSSGWKAGLNGINNNVDIDADSALRILPSKKQGKKQRSGGFLRKFFGKRKKVTARN</sequence>
<evidence type="ECO:0000256" key="3">
    <source>
        <dbReference type="SAM" id="Coils"/>
    </source>
</evidence>
<evidence type="ECO:0000256" key="1">
    <source>
        <dbReference type="ARBA" id="ARBA00005921"/>
    </source>
</evidence>